<organism evidence="2 3">
    <name type="scientific">Pseudomonas fluorescens R124</name>
    <dbReference type="NCBI Taxonomy" id="743713"/>
    <lineage>
        <taxon>Bacteria</taxon>
        <taxon>Pseudomonadati</taxon>
        <taxon>Pseudomonadota</taxon>
        <taxon>Gammaproteobacteria</taxon>
        <taxon>Pseudomonadales</taxon>
        <taxon>Pseudomonadaceae</taxon>
        <taxon>Pseudomonas</taxon>
    </lineage>
</organism>
<dbReference type="AlphaFoldDB" id="A0A7U9GSN5"/>
<evidence type="ECO:0000259" key="1">
    <source>
        <dbReference type="Pfam" id="PF07791"/>
    </source>
</evidence>
<dbReference type="InterPro" id="IPR012433">
    <property type="entry name" value="Imm11"/>
</dbReference>
<dbReference type="Pfam" id="PF07791">
    <property type="entry name" value="Imm11"/>
    <property type="match status" value="1"/>
</dbReference>
<accession>A0A7U9GSN5</accession>
<protein>
    <recommendedName>
        <fullName evidence="1">Immunity MXAN-0049 protein domain-containing protein</fullName>
    </recommendedName>
</protein>
<dbReference type="EMBL" id="CM001561">
    <property type="protein sequence ID" value="EJZ58238.1"/>
    <property type="molecule type" value="Genomic_DNA"/>
</dbReference>
<proteinExistence type="predicted"/>
<feature type="domain" description="Immunity MXAN-0049 protein" evidence="1">
    <location>
        <begin position="53"/>
        <end position="207"/>
    </location>
</feature>
<dbReference type="OrthoDB" id="8660107at2"/>
<evidence type="ECO:0000313" key="3">
    <source>
        <dbReference type="Proteomes" id="UP000006045"/>
    </source>
</evidence>
<name>A0A7U9GSN5_PSEFL</name>
<reference evidence="2 3" key="1">
    <citation type="submission" date="2012-08" db="EMBL/GenBank/DDBJ databases">
        <title>The genome of cave-isolated P. fluorescens strain R124 demonstrates phenotypic adaptation to the mineral environment.</title>
        <authorList>
            <person name="Barton M.D."/>
            <person name="Petronio M."/>
            <person name="Giarrizzo J.G."/>
            <person name="Bowling B.V."/>
            <person name="Barton H.A."/>
        </authorList>
    </citation>
    <scope>NUCLEOTIDE SEQUENCE [LARGE SCALE GENOMIC DNA]</scope>
    <source>
        <strain evidence="2 3">R124</strain>
    </source>
</reference>
<evidence type="ECO:0000313" key="2">
    <source>
        <dbReference type="EMBL" id="EJZ58238.1"/>
    </source>
</evidence>
<sequence length="214" mass="23866">MPYLIGADSSSGSAFGRAFDPKIEGRLRAMIILGDPLSPESRADIPRVLRVTERQGGGIPAVIGWDIGPFVVNPRLRDILEELEPGRHDFLPIEVRSEALGPDEVFYGMYYLIVELVGLNAVVIEQTSFIKGVGQEGYEQTARFDPEASGTCALDARVIEGHHFWKLPRDFGKTARHPDRLVTGYFCSDELWARVKEEHLDGWEVQKTCALVQV</sequence>
<gene>
    <name evidence="2" type="ORF">I1A_002565</name>
</gene>
<dbReference type="RefSeq" id="WP_003224824.1">
    <property type="nucleotide sequence ID" value="NZ_CM001561.1"/>
</dbReference>
<dbReference type="Proteomes" id="UP000006045">
    <property type="component" value="Chromosome"/>
</dbReference>